<protein>
    <submittedName>
        <fullName evidence="1">Uncharacterized protein</fullName>
    </submittedName>
</protein>
<evidence type="ECO:0000313" key="1">
    <source>
        <dbReference type="EMBL" id="GMH89441.1"/>
    </source>
</evidence>
<sequence>MAATEGAFADALNALGDLYNDKINGRHAGMISDLRNIQKEDDLPYEFVFAALLKSVSFLPTYIVPSVHDN</sequence>
<accession>A0A9W7BE93</accession>
<dbReference type="EMBL" id="BRXX01000094">
    <property type="protein sequence ID" value="GMH89441.1"/>
    <property type="molecule type" value="Genomic_DNA"/>
</dbReference>
<evidence type="ECO:0000313" key="2">
    <source>
        <dbReference type="Proteomes" id="UP001165160"/>
    </source>
</evidence>
<keyword evidence="2" id="KW-1185">Reference proteome</keyword>
<organism evidence="1 2">
    <name type="scientific">Triparma verrucosa</name>
    <dbReference type="NCBI Taxonomy" id="1606542"/>
    <lineage>
        <taxon>Eukaryota</taxon>
        <taxon>Sar</taxon>
        <taxon>Stramenopiles</taxon>
        <taxon>Ochrophyta</taxon>
        <taxon>Bolidophyceae</taxon>
        <taxon>Parmales</taxon>
        <taxon>Triparmaceae</taxon>
        <taxon>Triparma</taxon>
    </lineage>
</organism>
<dbReference type="Proteomes" id="UP001165160">
    <property type="component" value="Unassembled WGS sequence"/>
</dbReference>
<dbReference type="AlphaFoldDB" id="A0A9W7BE93"/>
<name>A0A9W7BE93_9STRA</name>
<gene>
    <name evidence="1" type="ORF">TrVE_jg13092</name>
</gene>
<reference evidence="2" key="1">
    <citation type="journal article" date="2023" name="Commun. Biol.">
        <title>Genome analysis of Parmales, the sister group of diatoms, reveals the evolutionary specialization of diatoms from phago-mixotrophs to photoautotrophs.</title>
        <authorList>
            <person name="Ban H."/>
            <person name="Sato S."/>
            <person name="Yoshikawa S."/>
            <person name="Yamada K."/>
            <person name="Nakamura Y."/>
            <person name="Ichinomiya M."/>
            <person name="Sato N."/>
            <person name="Blanc-Mathieu R."/>
            <person name="Endo H."/>
            <person name="Kuwata A."/>
            <person name="Ogata H."/>
        </authorList>
    </citation>
    <scope>NUCLEOTIDE SEQUENCE [LARGE SCALE GENOMIC DNA]</scope>
    <source>
        <strain evidence="2">NIES 3699</strain>
    </source>
</reference>
<comment type="caution">
    <text evidence="1">The sequence shown here is derived from an EMBL/GenBank/DDBJ whole genome shotgun (WGS) entry which is preliminary data.</text>
</comment>
<proteinExistence type="predicted"/>